<accession>A0A5M6DQH2</accession>
<name>A0A5M6DQH2_9BACT</name>
<comment type="caution">
    <text evidence="1">The sequence shown here is derived from an EMBL/GenBank/DDBJ whole genome shotgun (WGS) entry which is preliminary data.</text>
</comment>
<dbReference type="RefSeq" id="WP_150087571.1">
    <property type="nucleotide sequence ID" value="NZ_VWSF01000003.1"/>
</dbReference>
<dbReference type="AlphaFoldDB" id="A0A5M6DQH2"/>
<keyword evidence="2" id="KW-1185">Reference proteome</keyword>
<sequence>MTQPCENIINPLMLKREGTNQAQRTLKALLPESAPIDQHEIADWLVFVQKLSKYLKYFRTDNQYHNEDWQSFFEKDETAILAVVAVEEVDSYKNRVQELFIKGISAELKNNPVDETKLKQAFANLFSLAANLAWGLNELQQRLPETVALKQTVQNLIKTRLATEFHKLQVYFAAATPDLTDETALLPGTILGQPLAAASEVFTRSFSPFWADSTSIDPNIFGPTTPGEIARKIYFASNHNSFTNIFDQFLRALATINNEAKKQLAETLQRNTHEPHQALLLAFLKLLLYARDQLNTITSQHLDFYYQQILQLAPKPAQPSQAHLIFELARHLESLILPKGTRVNAGKDSKGQEVIFALDADFALNKTQISALKSFYHATPLDEDLKKNAGTIFKGHLFAAPVANSEDGLGAELSLPDKQWHPFAHKIFDNGKLSAIAMPPAQIGFAVASPYLYLTEGTRQVSARFYTSSPAITTGDYSSQVICRLTVADGWYLVPNAVFRREAAYWELVIQLPPDAPATAPYASAVHQQVYGTTNPVLQITLKQTPDTTFIYDQIKTDILTNISLTVTGKGLKNLQVSNDFGAIDPTQPFQPFGPLPQKDAALVIGHSEVFMKKNAVFKVLINWKDLPASMPAKPPVNIYFLRQGLWQQVATDPNLFDGIAGPDNRIPISDATNTAILFTLLNDDRLPVDYQNIPRYTIQSVKGFMQLRLAGDFGHKAYQEQLTEYLIKQSTGAANFKKAVQDIIASTSDKAEALNNISAQVNAMPSRPPEPYTPVIQEIVLDYEATTSLDLSATNSFPDRPLQFFQVFPFGTAERHAALFRPDLDAEQTLSLVPLFRHKNLGNAFFEIKEPDGSIQTWKEHEAEFYIGFTDSTPPQQIAVLFQLVEGTANPHLKKPEQHVHWSYLAGDYWVSFLKEQVSDGTAQLTQSGIITFLLPQLADTQHAIMPAETYWLRAAVHTASDTVCSLISVLTQAGTATFQDQQNASDFLTLPLTAGSITQLQEPQAGVKSVTQPFASFGGHVKENSANYYQRVSERLRHKDRGITIWDYEHLTLEAFPGIYKVKCLPHTQYDPGETQLIYNEQAAGHVTIITIPNLRHRNHINPLQPYTSLGELEKISAYLRRHIACFVQLHVRNPIFEQVQVKGRVKFWPQYDPAAFLVRLKREITQYLSPWAFGQAQDIQFGGKIFASALIDFIEERPYVDYITDFELWHLPGNGLPNSKADEVIATKACAVLVSVPEENHVLDLIPITAETPVTENCGCC</sequence>
<evidence type="ECO:0000313" key="1">
    <source>
        <dbReference type="EMBL" id="KAA5548440.1"/>
    </source>
</evidence>
<reference evidence="1 2" key="1">
    <citation type="submission" date="2019-09" db="EMBL/GenBank/DDBJ databases">
        <title>Genome sequence and assembly of Adhaeribacter sp.</title>
        <authorList>
            <person name="Chhetri G."/>
        </authorList>
    </citation>
    <scope>NUCLEOTIDE SEQUENCE [LARGE SCALE GENOMIC DNA]</scope>
    <source>
        <strain evidence="1 2">DK36</strain>
    </source>
</reference>
<protein>
    <submittedName>
        <fullName evidence="1">Uncharacterized protein</fullName>
    </submittedName>
</protein>
<dbReference type="Proteomes" id="UP000323426">
    <property type="component" value="Unassembled WGS sequence"/>
</dbReference>
<dbReference type="EMBL" id="VWSF01000003">
    <property type="protein sequence ID" value="KAA5548440.1"/>
    <property type="molecule type" value="Genomic_DNA"/>
</dbReference>
<organism evidence="1 2">
    <name type="scientific">Adhaeribacter rhizoryzae</name>
    <dbReference type="NCBI Taxonomy" id="2607907"/>
    <lineage>
        <taxon>Bacteria</taxon>
        <taxon>Pseudomonadati</taxon>
        <taxon>Bacteroidota</taxon>
        <taxon>Cytophagia</taxon>
        <taxon>Cytophagales</taxon>
        <taxon>Hymenobacteraceae</taxon>
        <taxon>Adhaeribacter</taxon>
    </lineage>
</organism>
<proteinExistence type="predicted"/>
<gene>
    <name evidence="1" type="ORF">F0145_06860</name>
</gene>
<evidence type="ECO:0000313" key="2">
    <source>
        <dbReference type="Proteomes" id="UP000323426"/>
    </source>
</evidence>